<comment type="caution">
    <text evidence="7">The sequence shown here is derived from an EMBL/GenBank/DDBJ whole genome shotgun (WGS) entry which is preliminary data.</text>
</comment>
<dbReference type="PIRSF" id="PIRSF038994">
    <property type="entry name" value="NagA"/>
    <property type="match status" value="1"/>
</dbReference>
<dbReference type="InterPro" id="IPR006680">
    <property type="entry name" value="Amidohydro-rel"/>
</dbReference>
<evidence type="ECO:0000256" key="5">
    <source>
        <dbReference type="PIRNR" id="PIRNR038994"/>
    </source>
</evidence>
<dbReference type="PANTHER" id="PTHR11113:SF14">
    <property type="entry name" value="N-ACETYLGLUCOSAMINE-6-PHOSPHATE DEACETYLASE"/>
    <property type="match status" value="1"/>
</dbReference>
<dbReference type="EMBL" id="JAHBAY010000003">
    <property type="protein sequence ID" value="MBT0769163.1"/>
    <property type="molecule type" value="Genomic_DNA"/>
</dbReference>
<organism evidence="7 8">
    <name type="scientific">Kineosporia corallincola</name>
    <dbReference type="NCBI Taxonomy" id="2835133"/>
    <lineage>
        <taxon>Bacteria</taxon>
        <taxon>Bacillati</taxon>
        <taxon>Actinomycetota</taxon>
        <taxon>Actinomycetes</taxon>
        <taxon>Kineosporiales</taxon>
        <taxon>Kineosporiaceae</taxon>
        <taxon>Kineosporia</taxon>
    </lineage>
</organism>
<protein>
    <submittedName>
        <fullName evidence="7">Amidohydrolase family protein</fullName>
    </submittedName>
</protein>
<dbReference type="Pfam" id="PF01979">
    <property type="entry name" value="Amidohydro_1"/>
    <property type="match status" value="1"/>
</dbReference>
<sequence length="381" mass="38954">MSGVAEGRLDGLIGIRRLVGADGQEGPAWLRVENGAVVERGDGEPVVAPSQILGVVVPGAIDTHVHGAVGIDLATPGVDPQPALDHHHRAGSTTLIASLATGEIDDTRSRVRELAPLVREGRLAGLHLEGPWLAPARRGAHNPRLLREPSRADVADLLAAGDGAVRMVTIAPELPGAFEAIDELVSSGVVVAVGHTDADAETVSKAIDSGARVVTHLFNGMPPMHHRRAGTVGVSLSDDRVTVELIADGEHVGDVVLDVARRAAGGRMVLVSDAMSATGLGDGSYDLAGSEVVVSNGVATLVEGNSLAGSTTELMTAACRLIARDIPLPEVVAVSSATAAGVFGLRGHGLRPGEPADLVELDLAPGSAAVSRVARRGVWLG</sequence>
<evidence type="ECO:0000313" key="7">
    <source>
        <dbReference type="EMBL" id="MBT0769163.1"/>
    </source>
</evidence>
<evidence type="ECO:0000256" key="4">
    <source>
        <dbReference type="ARBA" id="ARBA00023277"/>
    </source>
</evidence>
<dbReference type="PANTHER" id="PTHR11113">
    <property type="entry name" value="N-ACETYLGLUCOSAMINE-6-PHOSPHATE DEACETYLASE"/>
    <property type="match status" value="1"/>
</dbReference>
<feature type="domain" description="Amidohydrolase-related" evidence="6">
    <location>
        <begin position="55"/>
        <end position="371"/>
    </location>
</feature>
<dbReference type="Gene3D" id="3.20.20.140">
    <property type="entry name" value="Metal-dependent hydrolases"/>
    <property type="match status" value="1"/>
</dbReference>
<dbReference type="InterPro" id="IPR011059">
    <property type="entry name" value="Metal-dep_hydrolase_composite"/>
</dbReference>
<evidence type="ECO:0000256" key="1">
    <source>
        <dbReference type="ARBA" id="ARBA00010716"/>
    </source>
</evidence>
<keyword evidence="4 5" id="KW-0119">Carbohydrate metabolism</keyword>
<keyword evidence="2" id="KW-0479">Metal-binding</keyword>
<comment type="similarity">
    <text evidence="1 5">Belongs to the metallo-dependent hydrolases superfamily. NagA family.</text>
</comment>
<dbReference type="Gene3D" id="2.30.40.10">
    <property type="entry name" value="Urease, subunit C, domain 1"/>
    <property type="match status" value="1"/>
</dbReference>
<dbReference type="RefSeq" id="WP_214155448.1">
    <property type="nucleotide sequence ID" value="NZ_JAHBAY010000003.1"/>
</dbReference>
<reference evidence="7 8" key="1">
    <citation type="submission" date="2021-05" db="EMBL/GenBank/DDBJ databases">
        <title>Kineosporia and Streptomyces sp. nov. two new marine actinobacteria isolated from Coral.</title>
        <authorList>
            <person name="Buangrab K."/>
            <person name="Sutthacheep M."/>
            <person name="Yeemin T."/>
            <person name="Harunari E."/>
            <person name="Igarashi Y."/>
            <person name="Kanchanasin P."/>
            <person name="Tanasupawat S."/>
            <person name="Phongsopitanun W."/>
        </authorList>
    </citation>
    <scope>NUCLEOTIDE SEQUENCE [LARGE SCALE GENOMIC DNA]</scope>
    <source>
        <strain evidence="7 8">J2-2</strain>
    </source>
</reference>
<name>A0ABS5TE74_9ACTN</name>
<evidence type="ECO:0000313" key="8">
    <source>
        <dbReference type="Proteomes" id="UP001197247"/>
    </source>
</evidence>
<evidence type="ECO:0000259" key="6">
    <source>
        <dbReference type="Pfam" id="PF01979"/>
    </source>
</evidence>
<keyword evidence="3 5" id="KW-0378">Hydrolase</keyword>
<dbReference type="SUPFAM" id="SSF51556">
    <property type="entry name" value="Metallo-dependent hydrolases"/>
    <property type="match status" value="1"/>
</dbReference>
<dbReference type="InterPro" id="IPR003764">
    <property type="entry name" value="GlcNAc_6-P_deAcase"/>
</dbReference>
<gene>
    <name evidence="7" type="ORF">KIH74_09550</name>
</gene>
<dbReference type="InterPro" id="IPR032466">
    <property type="entry name" value="Metal_Hydrolase"/>
</dbReference>
<evidence type="ECO:0000256" key="2">
    <source>
        <dbReference type="ARBA" id="ARBA00022723"/>
    </source>
</evidence>
<evidence type="ECO:0000256" key="3">
    <source>
        <dbReference type="ARBA" id="ARBA00022801"/>
    </source>
</evidence>
<dbReference type="Proteomes" id="UP001197247">
    <property type="component" value="Unassembled WGS sequence"/>
</dbReference>
<proteinExistence type="inferred from homology"/>
<accession>A0ABS5TE74</accession>
<keyword evidence="8" id="KW-1185">Reference proteome</keyword>